<reference evidence="1 2" key="1">
    <citation type="submission" date="2024-02" db="EMBL/GenBank/DDBJ databases">
        <title>A nitrogen-fixing paenibacillus bacterium.</title>
        <authorList>
            <person name="Zhang W.L."/>
            <person name="Chen S.F."/>
        </authorList>
    </citation>
    <scope>NUCLEOTIDE SEQUENCE [LARGE SCALE GENOMIC DNA]</scope>
    <source>
        <strain evidence="1 2">M1</strain>
    </source>
</reference>
<comment type="caution">
    <text evidence="1">The sequence shown here is derived from an EMBL/GenBank/DDBJ whole genome shotgun (WGS) entry which is preliminary data.</text>
</comment>
<evidence type="ECO:0000313" key="2">
    <source>
        <dbReference type="Proteomes" id="UP001306950"/>
    </source>
</evidence>
<dbReference type="Proteomes" id="UP001306950">
    <property type="component" value="Unassembled WGS sequence"/>
</dbReference>
<dbReference type="InterPro" id="IPR024307">
    <property type="entry name" value="YmaF"/>
</dbReference>
<sequence>MEVPITGFMFHSDGSGPNSNEHQHTLHITSWDGKPVNYHVHPISGDTSYDVGHYHHYAGVTEPAPSGVPHVHHYRLETSFNDQHLHYIRGTTGPAIPLPEGGHYHYFEGVTTVNGRIHHSHRYRGRTGNERA</sequence>
<protein>
    <submittedName>
        <fullName evidence="1">YmaF family protein</fullName>
    </submittedName>
</protein>
<organism evidence="1 2">
    <name type="scientific">Paenibacillus haidiansis</name>
    <dbReference type="NCBI Taxonomy" id="1574488"/>
    <lineage>
        <taxon>Bacteria</taxon>
        <taxon>Bacillati</taxon>
        <taxon>Bacillota</taxon>
        <taxon>Bacilli</taxon>
        <taxon>Bacillales</taxon>
        <taxon>Paenibacillaceae</taxon>
        <taxon>Paenibacillus</taxon>
    </lineage>
</organism>
<accession>A0ABU7VS62</accession>
<dbReference type="EMBL" id="JAZHPZ010000003">
    <property type="protein sequence ID" value="MEF2965714.1"/>
    <property type="molecule type" value="Genomic_DNA"/>
</dbReference>
<evidence type="ECO:0000313" key="1">
    <source>
        <dbReference type="EMBL" id="MEF2965714.1"/>
    </source>
</evidence>
<name>A0ABU7VS62_9BACL</name>
<dbReference type="Pfam" id="PF12788">
    <property type="entry name" value="YmaF"/>
    <property type="match status" value="1"/>
</dbReference>
<keyword evidence="2" id="KW-1185">Reference proteome</keyword>
<dbReference type="RefSeq" id="WP_331845947.1">
    <property type="nucleotide sequence ID" value="NZ_JAZHPZ010000003.1"/>
</dbReference>
<gene>
    <name evidence="1" type="ORF">V3851_07725</name>
</gene>
<proteinExistence type="predicted"/>